<dbReference type="Proteomes" id="UP000886998">
    <property type="component" value="Unassembled WGS sequence"/>
</dbReference>
<organism evidence="1 2">
    <name type="scientific">Trichonephila inaurata madagascariensis</name>
    <dbReference type="NCBI Taxonomy" id="2747483"/>
    <lineage>
        <taxon>Eukaryota</taxon>
        <taxon>Metazoa</taxon>
        <taxon>Ecdysozoa</taxon>
        <taxon>Arthropoda</taxon>
        <taxon>Chelicerata</taxon>
        <taxon>Arachnida</taxon>
        <taxon>Araneae</taxon>
        <taxon>Araneomorphae</taxon>
        <taxon>Entelegynae</taxon>
        <taxon>Araneoidea</taxon>
        <taxon>Nephilidae</taxon>
        <taxon>Trichonephila</taxon>
        <taxon>Trichonephila inaurata</taxon>
    </lineage>
</organism>
<gene>
    <name evidence="1" type="ORF">TNIN_175481</name>
</gene>
<dbReference type="EMBL" id="BMAV01021810">
    <property type="protein sequence ID" value="GFY76221.1"/>
    <property type="molecule type" value="Genomic_DNA"/>
</dbReference>
<name>A0A8X7CPZ9_9ARAC</name>
<sequence>MCVRTHYNLVGNEILLNILNRTHIVLSSLPSQNEVAKDLSLFQNKHAEVMVPIQCSVIVYLKRINRKFQSHSTTQLQEFGITIHIASLIVSYRSDVRHEDGYHKGVTRLKR</sequence>
<reference evidence="1" key="1">
    <citation type="submission" date="2020-08" db="EMBL/GenBank/DDBJ databases">
        <title>Multicomponent nature underlies the extraordinary mechanical properties of spider dragline silk.</title>
        <authorList>
            <person name="Kono N."/>
            <person name="Nakamura H."/>
            <person name="Mori M."/>
            <person name="Yoshida Y."/>
            <person name="Ohtoshi R."/>
            <person name="Malay A.D."/>
            <person name="Moran D.A.P."/>
            <person name="Tomita M."/>
            <person name="Numata K."/>
            <person name="Arakawa K."/>
        </authorList>
    </citation>
    <scope>NUCLEOTIDE SEQUENCE</scope>
</reference>
<dbReference type="AlphaFoldDB" id="A0A8X7CPZ9"/>
<evidence type="ECO:0000313" key="2">
    <source>
        <dbReference type="Proteomes" id="UP000886998"/>
    </source>
</evidence>
<evidence type="ECO:0000313" key="1">
    <source>
        <dbReference type="EMBL" id="GFY76221.1"/>
    </source>
</evidence>
<protein>
    <submittedName>
        <fullName evidence="1">Uncharacterized protein</fullName>
    </submittedName>
</protein>
<keyword evidence="2" id="KW-1185">Reference proteome</keyword>
<comment type="caution">
    <text evidence="1">The sequence shown here is derived from an EMBL/GenBank/DDBJ whole genome shotgun (WGS) entry which is preliminary data.</text>
</comment>
<proteinExistence type="predicted"/>
<accession>A0A8X7CPZ9</accession>